<comment type="caution">
    <text evidence="4">The sequence shown here is derived from an EMBL/GenBank/DDBJ whole genome shotgun (WGS) entry which is preliminary data.</text>
</comment>
<name>A0A842I9L1_9RHOB</name>
<keyword evidence="1" id="KW-1133">Transmembrane helix</keyword>
<dbReference type="Pfam" id="PF13194">
    <property type="entry name" value="DUF4010"/>
    <property type="match status" value="1"/>
</dbReference>
<feature type="transmembrane region" description="Helical" evidence="1">
    <location>
        <begin position="175"/>
        <end position="196"/>
    </location>
</feature>
<feature type="transmembrane region" description="Helical" evidence="1">
    <location>
        <begin position="302"/>
        <end position="327"/>
    </location>
</feature>
<feature type="transmembrane region" description="Helical" evidence="1">
    <location>
        <begin position="395"/>
        <end position="417"/>
    </location>
</feature>
<evidence type="ECO:0000313" key="5">
    <source>
        <dbReference type="Proteomes" id="UP000555411"/>
    </source>
</evidence>
<accession>A0A842I9L1</accession>
<dbReference type="Pfam" id="PF02308">
    <property type="entry name" value="MgtC"/>
    <property type="match status" value="1"/>
</dbReference>
<dbReference type="PANTHER" id="PTHR39084:SF1">
    <property type="entry name" value="DUF4010 DOMAIN-CONTAINING PROTEIN"/>
    <property type="match status" value="1"/>
</dbReference>
<feature type="transmembrane region" description="Helical" evidence="1">
    <location>
        <begin position="94"/>
        <end position="127"/>
    </location>
</feature>
<feature type="transmembrane region" description="Helical" evidence="1">
    <location>
        <begin position="367"/>
        <end position="389"/>
    </location>
</feature>
<feature type="domain" description="MgtC/SapB/SrpB/YhiD N-terminal" evidence="2">
    <location>
        <begin position="10"/>
        <end position="135"/>
    </location>
</feature>
<feature type="transmembrane region" description="Helical" evidence="1">
    <location>
        <begin position="202"/>
        <end position="225"/>
    </location>
</feature>
<dbReference type="RefSeq" id="WP_185798158.1">
    <property type="nucleotide sequence ID" value="NZ_JACLQD010000004.1"/>
</dbReference>
<proteinExistence type="predicted"/>
<reference evidence="4 5" key="1">
    <citation type="journal article" date="2017" name="Int. J. Syst. Evol. Microbiol.">
        <title>Gemmobacter straminiformis sp. nov., isolated from an artificial fountain.</title>
        <authorList>
            <person name="Kang J.Y."/>
            <person name="Kim M.J."/>
            <person name="Chun J."/>
            <person name="Son K.P."/>
            <person name="Jahng K.Y."/>
        </authorList>
    </citation>
    <scope>NUCLEOTIDE SEQUENCE [LARGE SCALE GENOMIC DNA]</scope>
    <source>
        <strain evidence="4 5">CAM-8</strain>
    </source>
</reference>
<dbReference type="InterPro" id="IPR025105">
    <property type="entry name" value="DUF4010"/>
</dbReference>
<organism evidence="4 5">
    <name type="scientific">Paragemmobacter straminiformis</name>
    <dbReference type="NCBI Taxonomy" id="2045119"/>
    <lineage>
        <taxon>Bacteria</taxon>
        <taxon>Pseudomonadati</taxon>
        <taxon>Pseudomonadota</taxon>
        <taxon>Alphaproteobacteria</taxon>
        <taxon>Rhodobacterales</taxon>
        <taxon>Paracoccaceae</taxon>
        <taxon>Paragemmobacter</taxon>
    </lineage>
</organism>
<keyword evidence="1" id="KW-0472">Membrane</keyword>
<gene>
    <name evidence="4" type="ORF">H7F16_13505</name>
</gene>
<keyword evidence="1" id="KW-0812">Transmembrane</keyword>
<sequence>MPELDVFSRLAAALAIGLLVGIERGWKTREVEDHKRAAGVRTFGLAGLMGGTSGVLSAELGPMVVAVTFLAFAATLGAFVWMESRASGDLSATGLVAGLLTFLLGTMATVGDVTVAIAVAVCMTVLLALREKLHSWLFRLTWDEVRAGLILMVMTFLLLPLLPNRPIDPWGAVNLYEVWLLAILMALISFIGYVAVRMLGGTWGIVLTAAAGGLASSTATTLAFARLAGDQPRATDLLVGGIFISGAVMALRVAGLVLILNPALLASLFPELGMVVLGMLCAAGLSMLRLRSASPVGAGASLVIANPLAVASSIKIALFIVVVMASVEIVQLLWGQSGVLGVAALSGILDVDAITLSMAQSGRAAQLAADAIVLAVVVNTIAKSVMSAWVGGAGVGLRVGLPSLAVVVATGAVRFWVG</sequence>
<dbReference type="AlphaFoldDB" id="A0A842I9L1"/>
<feature type="transmembrane region" description="Helical" evidence="1">
    <location>
        <begin position="237"/>
        <end position="260"/>
    </location>
</feature>
<evidence type="ECO:0000259" key="2">
    <source>
        <dbReference type="Pfam" id="PF02308"/>
    </source>
</evidence>
<dbReference type="Proteomes" id="UP000555411">
    <property type="component" value="Unassembled WGS sequence"/>
</dbReference>
<feature type="transmembrane region" description="Helical" evidence="1">
    <location>
        <begin position="63"/>
        <end position="82"/>
    </location>
</feature>
<feature type="domain" description="DUF4010" evidence="3">
    <location>
        <begin position="183"/>
        <end position="391"/>
    </location>
</feature>
<dbReference type="EMBL" id="JACLQD010000004">
    <property type="protein sequence ID" value="MBC2836530.1"/>
    <property type="molecule type" value="Genomic_DNA"/>
</dbReference>
<feature type="transmembrane region" description="Helical" evidence="1">
    <location>
        <begin position="272"/>
        <end position="290"/>
    </location>
</feature>
<dbReference type="InterPro" id="IPR049177">
    <property type="entry name" value="MgtC_SapB_SrpB_YhiD_N"/>
</dbReference>
<evidence type="ECO:0000259" key="3">
    <source>
        <dbReference type="Pfam" id="PF13194"/>
    </source>
</evidence>
<dbReference type="PANTHER" id="PTHR39084">
    <property type="entry name" value="MEMBRANE PROTEIN-RELATED"/>
    <property type="match status" value="1"/>
</dbReference>
<feature type="transmembrane region" description="Helical" evidence="1">
    <location>
        <begin position="147"/>
        <end position="163"/>
    </location>
</feature>
<keyword evidence="5" id="KW-1185">Reference proteome</keyword>
<protein>
    <submittedName>
        <fullName evidence="4">MgtC/SapB family protein</fullName>
    </submittedName>
</protein>
<evidence type="ECO:0000313" key="4">
    <source>
        <dbReference type="EMBL" id="MBC2836530.1"/>
    </source>
</evidence>
<feature type="transmembrane region" description="Helical" evidence="1">
    <location>
        <begin position="333"/>
        <end position="355"/>
    </location>
</feature>
<evidence type="ECO:0000256" key="1">
    <source>
        <dbReference type="SAM" id="Phobius"/>
    </source>
</evidence>